<dbReference type="SUPFAM" id="SSF47240">
    <property type="entry name" value="Ferritin-like"/>
    <property type="match status" value="1"/>
</dbReference>
<dbReference type="GeneID" id="106820006"/>
<dbReference type="PANTHER" id="PTHR42782:SF4">
    <property type="entry name" value="DUF455 DOMAIN-CONTAINING PROTEIN"/>
    <property type="match status" value="1"/>
</dbReference>
<keyword evidence="1" id="KW-1185">Reference proteome</keyword>
<dbReference type="Proteomes" id="UP000695022">
    <property type="component" value="Unplaced"/>
</dbReference>
<dbReference type="Pfam" id="PF04305">
    <property type="entry name" value="DUF455"/>
    <property type="match status" value="1"/>
</dbReference>
<dbReference type="InterPro" id="IPR009078">
    <property type="entry name" value="Ferritin-like_SF"/>
</dbReference>
<feature type="non-terminal residue" evidence="2">
    <location>
        <position position="1"/>
    </location>
</feature>
<dbReference type="PANTHER" id="PTHR42782">
    <property type="entry name" value="SI:CH73-314G15.3"/>
    <property type="match status" value="1"/>
</dbReference>
<accession>A0ABM1F6I4</accession>
<dbReference type="InterPro" id="IPR007402">
    <property type="entry name" value="DUF455"/>
</dbReference>
<organism evidence="1 2">
    <name type="scientific">Priapulus caudatus</name>
    <name type="common">Priapulid worm</name>
    <dbReference type="NCBI Taxonomy" id="37621"/>
    <lineage>
        <taxon>Eukaryota</taxon>
        <taxon>Metazoa</taxon>
        <taxon>Ecdysozoa</taxon>
        <taxon>Scalidophora</taxon>
        <taxon>Priapulida</taxon>
        <taxon>Priapulimorpha</taxon>
        <taxon>Priapulimorphida</taxon>
        <taxon>Priapulidae</taxon>
        <taxon>Priapulus</taxon>
    </lineage>
</organism>
<evidence type="ECO:0000313" key="2">
    <source>
        <dbReference type="RefSeq" id="XP_014680055.1"/>
    </source>
</evidence>
<proteinExistence type="predicted"/>
<sequence length="136" mass="15737">LIHAVTHIEFNAINLALDALYRFQHMPRDFYIDWLQVAAEEAHHFSLLRQRLEKMGYHYGDMPAHNGLWEMTVATDHDVLTRMALVPRVLEARGLDVTPGMMERLKKVDDQETVDILTLILRDEIGHVAIGSRWHG</sequence>
<name>A0ABM1F6I4_PRICU</name>
<dbReference type="RefSeq" id="XP_014680055.1">
    <property type="nucleotide sequence ID" value="XM_014824569.1"/>
</dbReference>
<reference evidence="2" key="1">
    <citation type="submission" date="2025-08" db="UniProtKB">
        <authorList>
            <consortium name="RefSeq"/>
        </authorList>
    </citation>
    <scope>IDENTIFICATION</scope>
</reference>
<dbReference type="CDD" id="cd00657">
    <property type="entry name" value="Ferritin_like"/>
    <property type="match status" value="1"/>
</dbReference>
<gene>
    <name evidence="2" type="primary">LOC106820006</name>
</gene>
<evidence type="ECO:0000313" key="1">
    <source>
        <dbReference type="Proteomes" id="UP000695022"/>
    </source>
</evidence>
<protein>
    <submittedName>
        <fullName evidence="2">Uncharacterized protein HI_0077-like</fullName>
    </submittedName>
</protein>